<dbReference type="PANTHER" id="PTHR10574">
    <property type="entry name" value="NETRIN/LAMININ-RELATED"/>
    <property type="match status" value="1"/>
</dbReference>
<keyword evidence="3" id="KW-0812">Transmembrane</keyword>
<dbReference type="Pfam" id="PF00041">
    <property type="entry name" value="fn3"/>
    <property type="match status" value="1"/>
</dbReference>
<keyword evidence="3" id="KW-0472">Membrane</keyword>
<dbReference type="InParanoid" id="A0A1S3HSB5"/>
<dbReference type="PANTHER" id="PTHR10574:SF365">
    <property type="entry name" value="NETRIN-A-RELATED"/>
    <property type="match status" value="1"/>
</dbReference>
<dbReference type="OrthoDB" id="6159857at2759"/>
<dbReference type="PROSITE" id="PS50853">
    <property type="entry name" value="FN3"/>
    <property type="match status" value="1"/>
</dbReference>
<dbReference type="Pfam" id="PF00053">
    <property type="entry name" value="EGF_laminin"/>
    <property type="match status" value="2"/>
</dbReference>
<evidence type="ECO:0000256" key="1">
    <source>
        <dbReference type="ARBA" id="ARBA00023157"/>
    </source>
</evidence>
<dbReference type="InterPro" id="IPR002049">
    <property type="entry name" value="LE_dom"/>
</dbReference>
<keyword evidence="2" id="KW-0424">Laminin EGF-like domain</keyword>
<name>A0A1S3HSB5_LINAN</name>
<keyword evidence="1" id="KW-1015">Disulfide bond</keyword>
<dbReference type="InterPro" id="IPR003961">
    <property type="entry name" value="FN3_dom"/>
</dbReference>
<dbReference type="RefSeq" id="XP_013388923.1">
    <property type="nucleotide sequence ID" value="XM_013533469.2"/>
</dbReference>
<reference evidence="7" key="1">
    <citation type="submission" date="2025-08" db="UniProtKB">
        <authorList>
            <consortium name="RefSeq"/>
        </authorList>
    </citation>
    <scope>IDENTIFICATION</scope>
    <source>
        <tissue evidence="7">Gonads</tissue>
    </source>
</reference>
<gene>
    <name evidence="7" type="primary">LOC106157732</name>
</gene>
<dbReference type="GO" id="GO:0005604">
    <property type="term" value="C:basement membrane"/>
    <property type="evidence" value="ECO:0007669"/>
    <property type="project" value="TreeGrafter"/>
</dbReference>
<dbReference type="PROSITE" id="PS01248">
    <property type="entry name" value="EGF_LAM_1"/>
    <property type="match status" value="1"/>
</dbReference>
<dbReference type="SUPFAM" id="SSF49265">
    <property type="entry name" value="Fibronectin type III"/>
    <property type="match status" value="1"/>
</dbReference>
<evidence type="ECO:0000256" key="4">
    <source>
        <dbReference type="SAM" id="SignalP"/>
    </source>
</evidence>
<keyword evidence="6" id="KW-1185">Reference proteome</keyword>
<dbReference type="GO" id="GO:0009888">
    <property type="term" value="P:tissue development"/>
    <property type="evidence" value="ECO:0007669"/>
    <property type="project" value="TreeGrafter"/>
</dbReference>
<accession>A0A1S3HSB5</accession>
<organism evidence="6 7">
    <name type="scientific">Lingula anatina</name>
    <name type="common">Brachiopod</name>
    <name type="synonym">Lingula unguis</name>
    <dbReference type="NCBI Taxonomy" id="7574"/>
    <lineage>
        <taxon>Eukaryota</taxon>
        <taxon>Metazoa</taxon>
        <taxon>Spiralia</taxon>
        <taxon>Lophotrochozoa</taxon>
        <taxon>Brachiopoda</taxon>
        <taxon>Linguliformea</taxon>
        <taxon>Lingulata</taxon>
        <taxon>Lingulida</taxon>
        <taxon>Linguloidea</taxon>
        <taxon>Lingulidae</taxon>
        <taxon>Lingula</taxon>
    </lineage>
</organism>
<evidence type="ECO:0000313" key="6">
    <source>
        <dbReference type="Proteomes" id="UP000085678"/>
    </source>
</evidence>
<protein>
    <submittedName>
        <fullName evidence="7">Protein draper</fullName>
    </submittedName>
</protein>
<feature type="domain" description="Fibronectin type-III" evidence="5">
    <location>
        <begin position="47"/>
        <end position="138"/>
    </location>
</feature>
<dbReference type="InterPro" id="IPR013783">
    <property type="entry name" value="Ig-like_fold"/>
</dbReference>
<evidence type="ECO:0000259" key="5">
    <source>
        <dbReference type="PROSITE" id="PS50853"/>
    </source>
</evidence>
<feature type="transmembrane region" description="Helical" evidence="3">
    <location>
        <begin position="266"/>
        <end position="287"/>
    </location>
</feature>
<dbReference type="Gene3D" id="2.10.25.10">
    <property type="entry name" value="Laminin"/>
    <property type="match status" value="2"/>
</dbReference>
<dbReference type="KEGG" id="lak:106157732"/>
<dbReference type="CDD" id="cd00063">
    <property type="entry name" value="FN3"/>
    <property type="match status" value="1"/>
</dbReference>
<evidence type="ECO:0000256" key="2">
    <source>
        <dbReference type="ARBA" id="ARBA00023292"/>
    </source>
</evidence>
<keyword evidence="4" id="KW-0732">Signal</keyword>
<dbReference type="Proteomes" id="UP000085678">
    <property type="component" value="Unplaced"/>
</dbReference>
<dbReference type="GO" id="GO:0008045">
    <property type="term" value="P:motor neuron axon guidance"/>
    <property type="evidence" value="ECO:0007669"/>
    <property type="project" value="TreeGrafter"/>
</dbReference>
<evidence type="ECO:0000256" key="3">
    <source>
        <dbReference type="SAM" id="Phobius"/>
    </source>
</evidence>
<dbReference type="InterPro" id="IPR050440">
    <property type="entry name" value="Laminin/Netrin_ECM"/>
</dbReference>
<feature type="signal peptide" evidence="4">
    <location>
        <begin position="1"/>
        <end position="24"/>
    </location>
</feature>
<dbReference type="GO" id="GO:0009887">
    <property type="term" value="P:animal organ morphogenesis"/>
    <property type="evidence" value="ECO:0007669"/>
    <property type="project" value="TreeGrafter"/>
</dbReference>
<sequence>MESLQALAWILLLGLVGQRGPVFSGALAGPEHLTETNTSPKSARNGPMFDVTVLNSEMTSFSIRWTTISGNNTVEIYVIHVGDSKGEIKAINVTNSSSTTSVIRDLERGTRYWVYVQAVFSSTPAVNSTVQTTITKGYGPDRSCNCDKAGTETPSHEPLCNTTTGVCVCKMGYEGNQCHKCASGYVRPKNESYCSYCPCKGKCIISAEHEWLCECEEGYAGPYCDQCNFGYYKDQEQGPCLPCQDSATVCSSPSSGAGLDGPTKGLIAGCSVAALLILLAVGGYFGYRRYKHWKVRRPGQFWTIEVRDNDEDSASMLENDYHNMIDANAMMEDLEHFDSNSSGVKTPSQSGANGEIRVAYNHNYRDKVT</sequence>
<feature type="chain" id="PRO_5010270038" evidence="4">
    <location>
        <begin position="25"/>
        <end position="369"/>
    </location>
</feature>
<proteinExistence type="predicted"/>
<dbReference type="Gene3D" id="2.60.40.10">
    <property type="entry name" value="Immunoglobulins"/>
    <property type="match status" value="1"/>
</dbReference>
<dbReference type="InterPro" id="IPR036116">
    <property type="entry name" value="FN3_sf"/>
</dbReference>
<dbReference type="SMART" id="SM00180">
    <property type="entry name" value="EGF_Lam"/>
    <property type="match status" value="2"/>
</dbReference>
<dbReference type="GeneID" id="106157732"/>
<dbReference type="GO" id="GO:0016358">
    <property type="term" value="P:dendrite development"/>
    <property type="evidence" value="ECO:0007669"/>
    <property type="project" value="TreeGrafter"/>
</dbReference>
<dbReference type="CDD" id="cd00055">
    <property type="entry name" value="EGF_Lam"/>
    <property type="match status" value="2"/>
</dbReference>
<evidence type="ECO:0000313" key="7">
    <source>
        <dbReference type="RefSeq" id="XP_013388923.1"/>
    </source>
</evidence>
<keyword evidence="3" id="KW-1133">Transmembrane helix</keyword>
<dbReference type="AlphaFoldDB" id="A0A1S3HSB5"/>